<protein>
    <submittedName>
        <fullName evidence="2">Alkylhydroperoxidase</fullName>
    </submittedName>
</protein>
<proteinExistence type="predicted"/>
<feature type="domain" description="Carboxymuconolactone decarboxylase-like" evidence="1">
    <location>
        <begin position="50"/>
        <end position="117"/>
    </location>
</feature>
<dbReference type="InterPro" id="IPR004675">
    <property type="entry name" value="AhpD_core"/>
</dbReference>
<dbReference type="Proteomes" id="UP001296873">
    <property type="component" value="Unassembled WGS sequence"/>
</dbReference>
<evidence type="ECO:0000313" key="3">
    <source>
        <dbReference type="Proteomes" id="UP001296873"/>
    </source>
</evidence>
<sequence>MVTLIDYDHASARVRHVYDDIMATRKTSHVNNFWRALAHDPDTLEAVWSRMKRLMGSEADGALDPLTKELIYLAVSVSNGCEYCVRSHAAGAERKGMTAAQYAEMLAVVGLANETNRLAIGYQVPVDDSLR</sequence>
<dbReference type="EMBL" id="NRRL01000127">
    <property type="protein sequence ID" value="MBK1670907.1"/>
    <property type="molecule type" value="Genomic_DNA"/>
</dbReference>
<evidence type="ECO:0000313" key="2">
    <source>
        <dbReference type="EMBL" id="MBK1670907.1"/>
    </source>
</evidence>
<dbReference type="SUPFAM" id="SSF69118">
    <property type="entry name" value="AhpD-like"/>
    <property type="match status" value="1"/>
</dbReference>
<dbReference type="Gene3D" id="1.20.1290.10">
    <property type="entry name" value="AhpD-like"/>
    <property type="match status" value="1"/>
</dbReference>
<organism evidence="2 3">
    <name type="scientific">Rhodovibrio sodomensis</name>
    <dbReference type="NCBI Taxonomy" id="1088"/>
    <lineage>
        <taxon>Bacteria</taxon>
        <taxon>Pseudomonadati</taxon>
        <taxon>Pseudomonadota</taxon>
        <taxon>Alphaproteobacteria</taxon>
        <taxon>Rhodospirillales</taxon>
        <taxon>Rhodovibrionaceae</taxon>
        <taxon>Rhodovibrio</taxon>
    </lineage>
</organism>
<dbReference type="PANTHER" id="PTHR35446">
    <property type="entry name" value="SI:CH211-175M2.5"/>
    <property type="match status" value="1"/>
</dbReference>
<dbReference type="InterPro" id="IPR029032">
    <property type="entry name" value="AhpD-like"/>
</dbReference>
<comment type="caution">
    <text evidence="2">The sequence shown here is derived from an EMBL/GenBank/DDBJ whole genome shotgun (WGS) entry which is preliminary data.</text>
</comment>
<reference evidence="2 3" key="1">
    <citation type="journal article" date="2020" name="Microorganisms">
        <title>Osmotic Adaptation and Compatible Solute Biosynthesis of Phototrophic Bacteria as Revealed from Genome Analyses.</title>
        <authorList>
            <person name="Imhoff J.F."/>
            <person name="Rahn T."/>
            <person name="Kunzel S."/>
            <person name="Keller A."/>
            <person name="Neulinger S.C."/>
        </authorList>
    </citation>
    <scope>NUCLEOTIDE SEQUENCE [LARGE SCALE GENOMIC DNA]</scope>
    <source>
        <strain evidence="2 3">DSM 9895</strain>
    </source>
</reference>
<dbReference type="PANTHER" id="PTHR35446:SF2">
    <property type="entry name" value="CARBOXYMUCONOLACTONE DECARBOXYLASE-LIKE DOMAIN-CONTAINING PROTEIN"/>
    <property type="match status" value="1"/>
</dbReference>
<dbReference type="InterPro" id="IPR003779">
    <property type="entry name" value="CMD-like"/>
</dbReference>
<accession>A0ABS1DLA8</accession>
<gene>
    <name evidence="2" type="ORF">CKO28_23120</name>
</gene>
<dbReference type="NCBIfam" id="TIGR00778">
    <property type="entry name" value="ahpD_dom"/>
    <property type="match status" value="1"/>
</dbReference>
<name>A0ABS1DLA8_9PROT</name>
<keyword evidence="3" id="KW-1185">Reference proteome</keyword>
<evidence type="ECO:0000259" key="1">
    <source>
        <dbReference type="Pfam" id="PF02627"/>
    </source>
</evidence>
<dbReference type="Pfam" id="PF02627">
    <property type="entry name" value="CMD"/>
    <property type="match status" value="1"/>
</dbReference>